<name>A0ABY5YJI7_9DEIO</name>
<keyword evidence="1" id="KW-0132">Cell division</keyword>
<accession>A0ABY5YJI7</accession>
<reference evidence="1" key="1">
    <citation type="submission" date="2022-09" db="EMBL/GenBank/DDBJ databases">
        <title>genome sequence of Deinococcus rubellus.</title>
        <authorList>
            <person name="Srinivasan S."/>
        </authorList>
    </citation>
    <scope>NUCLEOTIDE SEQUENCE</scope>
    <source>
        <strain evidence="1">Ant6</strain>
    </source>
</reference>
<gene>
    <name evidence="1" type="ORF">N0D28_01065</name>
</gene>
<dbReference type="EMBL" id="CP104213">
    <property type="protein sequence ID" value="UWX64296.1"/>
    <property type="molecule type" value="Genomic_DNA"/>
</dbReference>
<sequence length="117" mass="13032">MKFRLPRWEEVRRLPLTMMIASLLAALGIVQMSFLLGQSVYRSLTWTQQTTLALSQQAQLQQDVQILQEAKAKASDPEYMNALARCIGYVGKNERVVVAQSAQDSPPGGNCDPVRLP</sequence>
<keyword evidence="2" id="KW-1185">Reference proteome</keyword>
<organism evidence="1 2">
    <name type="scientific">Deinococcus rubellus</name>
    <dbReference type="NCBI Taxonomy" id="1889240"/>
    <lineage>
        <taxon>Bacteria</taxon>
        <taxon>Thermotogati</taxon>
        <taxon>Deinococcota</taxon>
        <taxon>Deinococci</taxon>
        <taxon>Deinococcales</taxon>
        <taxon>Deinococcaceae</taxon>
        <taxon>Deinococcus</taxon>
    </lineage>
</organism>
<dbReference type="RefSeq" id="WP_260560571.1">
    <property type="nucleotide sequence ID" value="NZ_BAABEC010000077.1"/>
</dbReference>
<dbReference type="Proteomes" id="UP001060261">
    <property type="component" value="Chromosome"/>
</dbReference>
<evidence type="ECO:0000313" key="2">
    <source>
        <dbReference type="Proteomes" id="UP001060261"/>
    </source>
</evidence>
<keyword evidence="1" id="KW-0131">Cell cycle</keyword>
<dbReference type="GO" id="GO:0051301">
    <property type="term" value="P:cell division"/>
    <property type="evidence" value="ECO:0007669"/>
    <property type="project" value="UniProtKB-KW"/>
</dbReference>
<protein>
    <submittedName>
        <fullName evidence="1">Cell division protein FtsB</fullName>
    </submittedName>
</protein>
<evidence type="ECO:0000313" key="1">
    <source>
        <dbReference type="EMBL" id="UWX64296.1"/>
    </source>
</evidence>
<proteinExistence type="predicted"/>